<dbReference type="SUPFAM" id="SSF49464">
    <property type="entry name" value="Carboxypeptidase regulatory domain-like"/>
    <property type="match status" value="1"/>
</dbReference>
<evidence type="ECO:0000313" key="2">
    <source>
        <dbReference type="EMBL" id="SFI64617.1"/>
    </source>
</evidence>
<keyword evidence="2" id="KW-0675">Receptor</keyword>
<dbReference type="InterPro" id="IPR008969">
    <property type="entry name" value="CarboxyPept-like_regulatory"/>
</dbReference>
<reference evidence="2 3" key="1">
    <citation type="submission" date="2016-10" db="EMBL/GenBank/DDBJ databases">
        <authorList>
            <person name="de Groot N.N."/>
        </authorList>
    </citation>
    <scope>NUCLEOTIDE SEQUENCE [LARGE SCALE GENOMIC DNA]</scope>
    <source>
        <strain evidence="2 3">RK1</strain>
    </source>
</reference>
<dbReference type="STRING" id="1477437.SAMN05444682_10512"/>
<dbReference type="SUPFAM" id="SSF56935">
    <property type="entry name" value="Porins"/>
    <property type="match status" value="1"/>
</dbReference>
<organism evidence="2 3">
    <name type="scientific">Parapedobacter indicus</name>
    <dbReference type="NCBI Taxonomy" id="1477437"/>
    <lineage>
        <taxon>Bacteria</taxon>
        <taxon>Pseudomonadati</taxon>
        <taxon>Bacteroidota</taxon>
        <taxon>Sphingobacteriia</taxon>
        <taxon>Sphingobacteriales</taxon>
        <taxon>Sphingobacteriaceae</taxon>
        <taxon>Parapedobacter</taxon>
    </lineage>
</organism>
<gene>
    <name evidence="2" type="ORF">SAMN05444682_10512</name>
</gene>
<protein>
    <submittedName>
        <fullName evidence="2">Outer membrane receptor proteins, mostly Fe transport</fullName>
    </submittedName>
</protein>
<keyword evidence="3" id="KW-1185">Reference proteome</keyword>
<dbReference type="Pfam" id="PF14905">
    <property type="entry name" value="OMP_b-brl_3"/>
    <property type="match status" value="1"/>
</dbReference>
<dbReference type="EMBL" id="FOQO01000005">
    <property type="protein sequence ID" value="SFI64617.1"/>
    <property type="molecule type" value="Genomic_DNA"/>
</dbReference>
<proteinExistence type="predicted"/>
<name>A0A1I3JWI5_9SPHI</name>
<dbReference type="AlphaFoldDB" id="A0A1I3JWI5"/>
<dbReference type="Proteomes" id="UP000198670">
    <property type="component" value="Unassembled WGS sequence"/>
</dbReference>
<dbReference type="OrthoDB" id="1086219at2"/>
<evidence type="ECO:0000313" key="3">
    <source>
        <dbReference type="Proteomes" id="UP000198670"/>
    </source>
</evidence>
<feature type="domain" description="Outer membrane protein beta-barrel" evidence="1">
    <location>
        <begin position="461"/>
        <end position="771"/>
    </location>
</feature>
<sequence length="971" mass="107477">MANFNQSDTKQTVIRVALLAALFFFLLLPGFSQTNKRVQGTLNDSQGQAIVGASIKLVSDRDSVQTSSSQGGLFSFNNIKGVGFLLTVTSLGYDTLQQRYTFEPGKNELTLPVRLIESSRMLAEVSVTGAAPITVKEDTLEYSTKDLRLREGALVSDALKKLDGVEVDKDGNVTAQGETVTRARINGKDFFGGDIKAAIQNLPAEIVERIQIVDDYGDMANVTGNRSGDPERVLNLEIAPDKNNGDFGNFRVGGGTDERYQVTGSYGKFKEGMQLSVLGNLNNVNANLFDFNIRSGGARRGSRGGSFGRGFGGGAGAGFGGWSGANNGLTNTQSIGINYRQDFSSKLTMYGEYSFGHTDNTTLSDEFREAPLPEGTTYTTSNMDNGSIGNDHRFSWNVEYKPDDKNYIKFSPNVAFRQSRSNNLSLSTNLQDEQLINDLTNRQLSNSYAPNYGASGLYNRRLSDKGRNIFVNFSLNTASTEQDQERILNTLVYETAIEDLDSVYQQHLIDLENKSLNGGATLSYIEPIGQYSTLELNYDFNFASYDNYRNANAYDSDGVIINNPEYNNNRTYDYTFYTHRGTLSYRYRKDKWNYSVGVAAQPNLLQGGGNIDGNAIQIHRTGFNWMPVARVEYEASRTKRFNINYSGRASEPNFTQLQPFTDYSNANAPVTGNPDLSAEFTHELRMFYRNFNISGGNSFFAGITGSLSEDKIVTNRTTFIDDSIGVVQATEYLNTNGFYNTRGFYNFSKPFANRTYTLSFGGMVMYNNNVSYVSSEMANQDGPLGQTLRNIARNWIFSQNVNFRYNPKETLEITPGVRYTYNTTANTVTSRNNANSNVSTWALTLNGTVNITPTWIFSADLAKTSNNGYTSSVGANPMIIDAYIEKQFFKGKNGAIRFQAFDLLNEQTNVSRSVIENTIIDSRTNRLARYFMLTLSYRFSNFAGGSMGFDGPGGPGGHGGSGGYRREGGRF</sequence>
<evidence type="ECO:0000259" key="1">
    <source>
        <dbReference type="Pfam" id="PF14905"/>
    </source>
</evidence>
<dbReference type="InterPro" id="IPR041700">
    <property type="entry name" value="OMP_b-brl_3"/>
</dbReference>
<accession>A0A1I3JWI5</accession>